<sequence>MDEGRISALEEKLCLADDMLDVLNRTVFRQQEQIEQLQAQIRVLYQQLQARAPESGEPRDLREEIPPHY</sequence>
<organism evidence="3 4">
    <name type="scientific">Candidatus Dactylopiibacterium carminicum</name>
    <dbReference type="NCBI Taxonomy" id="857335"/>
    <lineage>
        <taxon>Bacteria</taxon>
        <taxon>Pseudomonadati</taxon>
        <taxon>Pseudomonadota</taxon>
        <taxon>Betaproteobacteria</taxon>
        <taxon>Rhodocyclales</taxon>
        <taxon>Rhodocyclaceae</taxon>
        <taxon>Candidatus Dactylopiibacterium</taxon>
    </lineage>
</organism>
<protein>
    <submittedName>
        <fullName evidence="3">SlyX protein</fullName>
    </submittedName>
</protein>
<keyword evidence="1" id="KW-0175">Coiled coil</keyword>
<dbReference type="Pfam" id="PF04102">
    <property type="entry name" value="SlyX"/>
    <property type="match status" value="1"/>
</dbReference>
<dbReference type="EMBL" id="NMRN01000058">
    <property type="protein sequence ID" value="PAS91838.1"/>
    <property type="molecule type" value="Genomic_DNA"/>
</dbReference>
<dbReference type="AlphaFoldDB" id="A0A272EP19"/>
<evidence type="ECO:0000313" key="4">
    <source>
        <dbReference type="Proteomes" id="UP000216107"/>
    </source>
</evidence>
<evidence type="ECO:0000313" key="3">
    <source>
        <dbReference type="EMBL" id="PAS91838.1"/>
    </source>
</evidence>
<dbReference type="Proteomes" id="UP000623509">
    <property type="component" value="Unassembled WGS sequence"/>
</dbReference>
<dbReference type="PANTHER" id="PTHR36508">
    <property type="entry name" value="PROTEIN SLYX"/>
    <property type="match status" value="1"/>
</dbReference>
<dbReference type="InterPro" id="IPR007236">
    <property type="entry name" value="SlyX"/>
</dbReference>
<name>A0A272EP19_9RHOO</name>
<evidence type="ECO:0000256" key="1">
    <source>
        <dbReference type="SAM" id="Coils"/>
    </source>
</evidence>
<evidence type="ECO:0000313" key="5">
    <source>
        <dbReference type="Proteomes" id="UP000623509"/>
    </source>
</evidence>
<evidence type="ECO:0000313" key="2">
    <source>
        <dbReference type="EMBL" id="KAF7598163.1"/>
    </source>
</evidence>
<comment type="caution">
    <text evidence="3">The sequence shown here is derived from an EMBL/GenBank/DDBJ whole genome shotgun (WGS) entry which is preliminary data.</text>
</comment>
<dbReference type="PANTHER" id="PTHR36508:SF1">
    <property type="entry name" value="PROTEIN SLYX"/>
    <property type="match status" value="1"/>
</dbReference>
<dbReference type="Proteomes" id="UP000216107">
    <property type="component" value="Unassembled WGS sequence"/>
</dbReference>
<proteinExistence type="predicted"/>
<dbReference type="EMBL" id="MDUX01000061">
    <property type="protein sequence ID" value="KAF7598163.1"/>
    <property type="molecule type" value="Genomic_DNA"/>
</dbReference>
<accession>A0A272EP19</accession>
<feature type="coiled-coil region" evidence="1">
    <location>
        <begin position="20"/>
        <end position="47"/>
    </location>
</feature>
<gene>
    <name evidence="2" type="ORF">BGI27_14810</name>
    <name evidence="3" type="ORF">CGU29_14295</name>
</gene>
<dbReference type="NCBIfam" id="NF003316">
    <property type="entry name" value="PRK04325.1"/>
    <property type="match status" value="1"/>
</dbReference>
<keyword evidence="5" id="KW-1185">Reference proteome</keyword>
<reference evidence="2 5" key="1">
    <citation type="submission" date="2016-08" db="EMBL/GenBank/DDBJ databases">
        <title>Candidatus Dactylopiibacterium carminicum genome sequence.</title>
        <authorList>
            <person name="Ramirez-Puebla S.T."/>
            <person name="Ormeno-Orrillo E."/>
            <person name="Vera-Ponce De Leon A."/>
            <person name="Luis L."/>
            <person name="Sanchez-Flores A."/>
            <person name="Monica R."/>
            <person name="Martinez-Romero E."/>
        </authorList>
    </citation>
    <scope>NUCLEOTIDE SEQUENCE [LARGE SCALE GENOMIC DNA]</scope>
    <source>
        <strain evidence="2">END1</strain>
    </source>
</reference>
<reference evidence="3 4" key="2">
    <citation type="submission" date="2017-07" db="EMBL/GenBank/DDBJ databases">
        <title>Candidatus Dactylopiibacterium carminicum, a nitrogen-fixing symbiont of the cochineal insect Dactylopius coccus and Dactylopius opuntiae (Hemiptera: Coccoidea: Dactylopiidae).</title>
        <authorList>
            <person name="Vera A."/>
        </authorList>
    </citation>
    <scope>NUCLEOTIDE SEQUENCE [LARGE SCALE GENOMIC DNA]</scope>
    <source>
        <strain evidence="3 4">NFDCM</strain>
    </source>
</reference>